<dbReference type="GO" id="GO:0071788">
    <property type="term" value="P:endoplasmic reticulum tubular network maintenance"/>
    <property type="evidence" value="ECO:0007669"/>
    <property type="project" value="UniProtKB-UniRule"/>
</dbReference>
<dbReference type="HOGENOM" id="CLU_039522_1_0_1"/>
<feature type="domain" description="Lunapark zinc ribbon" evidence="4">
    <location>
        <begin position="256"/>
        <end position="312"/>
    </location>
</feature>
<keyword evidence="2" id="KW-0175">Coiled coil</keyword>
<dbReference type="PANTHER" id="PTHR22166">
    <property type="entry name" value="ENDOPLASMIC RETICULUM JUNCTION FORMATION PROTEIN LUNAPARK"/>
    <property type="match status" value="1"/>
</dbReference>
<evidence type="ECO:0000313" key="5">
    <source>
        <dbReference type="EMBL" id="KFX44601.1"/>
    </source>
</evidence>
<evidence type="ECO:0000259" key="4">
    <source>
        <dbReference type="Pfam" id="PF10058"/>
    </source>
</evidence>
<feature type="region of interest" description="Disordered" evidence="3">
    <location>
        <begin position="140"/>
        <end position="255"/>
    </location>
</feature>
<dbReference type="InterPro" id="IPR019273">
    <property type="entry name" value="Lunapark_Znf"/>
</dbReference>
<gene>
    <name evidence="5" type="ORF">GQ26_0270380</name>
</gene>
<dbReference type="GO" id="GO:0008270">
    <property type="term" value="F:zinc ion binding"/>
    <property type="evidence" value="ECO:0007669"/>
    <property type="project" value="UniProtKB-KW"/>
</dbReference>
<reference evidence="5" key="1">
    <citation type="journal article" date="2014" name="PLoS Genet.">
        <title>Signature Gene Expression Reveals Novel Clues to the Molecular Mechanisms of Dimorphic Transition in Penicillium marneffei.</title>
        <authorList>
            <person name="Yang E."/>
            <person name="Wang G."/>
            <person name="Cai J."/>
            <person name="Woo P.C."/>
            <person name="Lau S.K."/>
            <person name="Yuen K.-Y."/>
            <person name="Chow W.-N."/>
            <person name="Lin X."/>
        </authorList>
    </citation>
    <scope>NUCLEOTIDE SEQUENCE [LARGE SCALE GENOMIC DNA]</scope>
    <source>
        <strain evidence="5">PM1</strain>
    </source>
</reference>
<keyword evidence="1" id="KW-0862">Zinc</keyword>
<feature type="transmembrane region" description="Helical" evidence="1">
    <location>
        <begin position="75"/>
        <end position="92"/>
    </location>
</feature>
<feature type="compositionally biased region" description="Pro residues" evidence="3">
    <location>
        <begin position="201"/>
        <end position="224"/>
    </location>
</feature>
<accession>A0A093VD25</accession>
<evidence type="ECO:0000256" key="3">
    <source>
        <dbReference type="SAM" id="MobiDB-lite"/>
    </source>
</evidence>
<feature type="coiled-coil region" evidence="2">
    <location>
        <begin position="21"/>
        <end position="48"/>
    </location>
</feature>
<dbReference type="GO" id="GO:1903373">
    <property type="term" value="P:positive regulation of endoplasmic reticulum tubular network organization"/>
    <property type="evidence" value="ECO:0007669"/>
    <property type="project" value="UniProtKB-UniRule"/>
</dbReference>
<dbReference type="InterPro" id="IPR040115">
    <property type="entry name" value="Lnp"/>
</dbReference>
<comment type="domain">
    <text evidence="1">The C4-type zinc finger motif is necessary both for its ER three-way tubular junction localization and formation.</text>
</comment>
<sequence length="405" mass="45539">MVSLWPWKGEDNSPASFEKTLSNLSTKATETNTQLDKLRQQARRFKALWTLYSVFIYLLYSTIDVLVLGWQNWGYWEWGAVLGGVLIWDRVYTVRTVGSRMFDYRINRSQNYLDSLNKQRDETIEKLKVATKYNSTQQLLEKYGGESPKPKTANKNGGTKKKDNDQQQRKTQDNAPERTGLPPPPTANIRRYPQNDAPAAAPSPPYNQPRPSPRNDKPLPPPPSADATYAEKPGFAPNAFPPSAQPQYASGGTPKWYDRLMDVLLGEDETSPKNRLVLICQNCRLVNGQAPPGIKSLGELGRWRCGSCGAWNGEETEARKVIADIQREVTEDRQAAKMADDEMPASEENDDGELISKEEGEDEGDEQSEKQEEIQTIPEKTGTTQSEPQPQSGVEMRSRSKKGKK</sequence>
<comment type="caution">
    <text evidence="5">The sequence shown here is derived from an EMBL/GenBank/DDBJ whole genome shotgun (WGS) entry which is preliminary data.</text>
</comment>
<feature type="compositionally biased region" description="Basic and acidic residues" evidence="3">
    <location>
        <begin position="325"/>
        <end position="340"/>
    </location>
</feature>
<dbReference type="GO" id="GO:0098826">
    <property type="term" value="C:endoplasmic reticulum tubular network membrane"/>
    <property type="evidence" value="ECO:0007669"/>
    <property type="project" value="UniProtKB-UniRule"/>
</dbReference>
<comment type="similarity">
    <text evidence="1">Belongs to the lunapark family.</text>
</comment>
<evidence type="ECO:0000256" key="2">
    <source>
        <dbReference type="SAM" id="Coils"/>
    </source>
</evidence>
<dbReference type="PANTHER" id="PTHR22166:SF12">
    <property type="entry name" value="ENDOPLASMIC RETICULUM JUNCTION FORMATION PROTEIN LUNAPARK"/>
    <property type="match status" value="1"/>
</dbReference>
<keyword evidence="1" id="KW-0863">Zinc-finger</keyword>
<comment type="subcellular location">
    <subcellularLocation>
        <location evidence="1">Endoplasmic reticulum membrane</location>
        <topology evidence="1">Multi-pass membrane protein</topology>
    </subcellularLocation>
</comment>
<keyword evidence="1" id="KW-0479">Metal-binding</keyword>
<dbReference type="EMBL" id="JPOX01000027">
    <property type="protein sequence ID" value="KFX44601.1"/>
    <property type="molecule type" value="Genomic_DNA"/>
</dbReference>
<feature type="compositionally biased region" description="Polar residues" evidence="3">
    <location>
        <begin position="381"/>
        <end position="392"/>
    </location>
</feature>
<dbReference type="eggNOG" id="KOG2846">
    <property type="taxonomic scope" value="Eukaryota"/>
</dbReference>
<proteinExistence type="inferred from homology"/>
<keyword evidence="1" id="KW-0472">Membrane</keyword>
<keyword evidence="1" id="KW-0256">Endoplasmic reticulum</keyword>
<keyword evidence="1" id="KW-1133">Transmembrane helix</keyword>
<organism evidence="5">
    <name type="scientific">Talaromyces marneffei PM1</name>
    <dbReference type="NCBI Taxonomy" id="1077442"/>
    <lineage>
        <taxon>Eukaryota</taxon>
        <taxon>Fungi</taxon>
        <taxon>Dikarya</taxon>
        <taxon>Ascomycota</taxon>
        <taxon>Pezizomycotina</taxon>
        <taxon>Eurotiomycetes</taxon>
        <taxon>Eurotiomycetidae</taxon>
        <taxon>Eurotiales</taxon>
        <taxon>Trichocomaceae</taxon>
        <taxon>Talaromyces</taxon>
        <taxon>Talaromyces sect. Talaromyces</taxon>
    </lineage>
</organism>
<feature type="compositionally biased region" description="Basic and acidic residues" evidence="3">
    <location>
        <begin position="160"/>
        <end position="176"/>
    </location>
</feature>
<feature type="transmembrane region" description="Helical" evidence="1">
    <location>
        <begin position="47"/>
        <end position="69"/>
    </location>
</feature>
<feature type="compositionally biased region" description="Acidic residues" evidence="3">
    <location>
        <begin position="341"/>
        <end position="366"/>
    </location>
</feature>
<dbReference type="Pfam" id="PF10058">
    <property type="entry name" value="Zn_ribbon_10"/>
    <property type="match status" value="1"/>
</dbReference>
<evidence type="ECO:0000256" key="1">
    <source>
        <dbReference type="RuleBase" id="RU367073"/>
    </source>
</evidence>
<feature type="region of interest" description="Disordered" evidence="3">
    <location>
        <begin position="325"/>
        <end position="405"/>
    </location>
</feature>
<dbReference type="AlphaFoldDB" id="A0A093VD25"/>
<name>A0A093VD25_TALMA</name>
<keyword evidence="1" id="KW-0812">Transmembrane</keyword>
<comment type="function">
    <text evidence="1">Plays a role in determining ER morphology.</text>
</comment>
<protein>
    <recommendedName>
        <fullName evidence="1">Endoplasmic reticulum junction formation protein lunapark</fullName>
    </recommendedName>
</protein>